<dbReference type="SUPFAM" id="SSF50978">
    <property type="entry name" value="WD40 repeat-like"/>
    <property type="match status" value="1"/>
</dbReference>
<dbReference type="InterPro" id="IPR019775">
    <property type="entry name" value="WD40_repeat_CS"/>
</dbReference>
<dbReference type="InterPro" id="IPR050459">
    <property type="entry name" value="WD_repeat_RBAP46/RBAP48/MSI1"/>
</dbReference>
<name>A0A0R0LQT6_9MICR</name>
<sequence>EVLQVQFSPHFPNILASSGSDRRVCIWDIEKIGQQQTPEEKNDGPPELFFLHGGHTNTVSDFAFNPLEPWEIASVAEDNVLQIWQISRP</sequence>
<dbReference type="InterPro" id="IPR015943">
    <property type="entry name" value="WD40/YVTN_repeat-like_dom_sf"/>
</dbReference>
<dbReference type="PANTHER" id="PTHR22850">
    <property type="entry name" value="WD40 REPEAT FAMILY"/>
    <property type="match status" value="1"/>
</dbReference>
<feature type="repeat" description="WD" evidence="3">
    <location>
        <begin position="1"/>
        <end position="37"/>
    </location>
</feature>
<dbReference type="AlphaFoldDB" id="A0A0R0LQT6"/>
<dbReference type="PROSITE" id="PS00678">
    <property type="entry name" value="WD_REPEATS_1"/>
    <property type="match status" value="1"/>
</dbReference>
<feature type="non-terminal residue" evidence="4">
    <location>
        <position position="1"/>
    </location>
</feature>
<evidence type="ECO:0000313" key="6">
    <source>
        <dbReference type="Proteomes" id="UP000051530"/>
    </source>
</evidence>
<dbReference type="VEuPathDB" id="MicrosporidiaDB:M153_204300001"/>
<dbReference type="InterPro" id="IPR001680">
    <property type="entry name" value="WD40_rpt"/>
</dbReference>
<reference evidence="4 6" key="1">
    <citation type="submission" date="2015-07" db="EMBL/GenBank/DDBJ databases">
        <title>The genome of Pseudoloma neurophilia, a relevant intracellular parasite of the zebrafish.</title>
        <authorList>
            <person name="Ndikumana S."/>
            <person name="Pelin A."/>
            <person name="Sanders J."/>
            <person name="Corradi N."/>
        </authorList>
    </citation>
    <scope>NUCLEOTIDE SEQUENCE [LARGE SCALE GENOMIC DNA]</scope>
    <source>
        <strain evidence="4 6">MK1</strain>
    </source>
</reference>
<keyword evidence="6" id="KW-1185">Reference proteome</keyword>
<accession>A0A0R0LQT6</accession>
<organism evidence="4 6">
    <name type="scientific">Pseudoloma neurophilia</name>
    <dbReference type="NCBI Taxonomy" id="146866"/>
    <lineage>
        <taxon>Eukaryota</taxon>
        <taxon>Fungi</taxon>
        <taxon>Fungi incertae sedis</taxon>
        <taxon>Microsporidia</taxon>
        <taxon>Pseudoloma</taxon>
    </lineage>
</organism>
<dbReference type="SMART" id="SM00320">
    <property type="entry name" value="WD40"/>
    <property type="match status" value="2"/>
</dbReference>
<dbReference type="Proteomes" id="UP000051530">
    <property type="component" value="Unassembled WGS sequence"/>
</dbReference>
<gene>
    <name evidence="5" type="ORF">M153_204300001</name>
    <name evidence="4" type="ORF">M153_227090001</name>
</gene>
<evidence type="ECO:0000313" key="4">
    <source>
        <dbReference type="EMBL" id="KRH91836.1"/>
    </source>
</evidence>
<dbReference type="InterPro" id="IPR036322">
    <property type="entry name" value="WD40_repeat_dom_sf"/>
</dbReference>
<dbReference type="EMBL" id="LGUB01001476">
    <property type="protein sequence ID" value="KRH91836.1"/>
    <property type="molecule type" value="Genomic_DNA"/>
</dbReference>
<dbReference type="PROSITE" id="PS50082">
    <property type="entry name" value="WD_REPEATS_2"/>
    <property type="match status" value="2"/>
</dbReference>
<dbReference type="EMBL" id="LGUB01001437">
    <property type="protein sequence ID" value="KRH91875.1"/>
    <property type="molecule type" value="Genomic_DNA"/>
</dbReference>
<dbReference type="VEuPathDB" id="MicrosporidiaDB:M153_227090001"/>
<evidence type="ECO:0000256" key="1">
    <source>
        <dbReference type="ARBA" id="ARBA00022574"/>
    </source>
</evidence>
<dbReference type="Gene3D" id="2.130.10.10">
    <property type="entry name" value="YVTN repeat-like/Quinoprotein amine dehydrogenase"/>
    <property type="match status" value="1"/>
</dbReference>
<protein>
    <submittedName>
        <fullName evidence="4">Nucleosome remodeling factor, subunit CAF1/NURF55/MSI1</fullName>
    </submittedName>
</protein>
<feature type="repeat" description="WD" evidence="3">
    <location>
        <begin position="52"/>
        <end position="89"/>
    </location>
</feature>
<proteinExistence type="predicted"/>
<evidence type="ECO:0000256" key="3">
    <source>
        <dbReference type="PROSITE-ProRule" id="PRU00221"/>
    </source>
</evidence>
<dbReference type="PROSITE" id="PS50294">
    <property type="entry name" value="WD_REPEATS_REGION"/>
    <property type="match status" value="2"/>
</dbReference>
<evidence type="ECO:0000256" key="2">
    <source>
        <dbReference type="ARBA" id="ARBA00022737"/>
    </source>
</evidence>
<keyword evidence="1 3" id="KW-0853">WD repeat</keyword>
<dbReference type="Pfam" id="PF00400">
    <property type="entry name" value="WD40"/>
    <property type="match status" value="2"/>
</dbReference>
<dbReference type="OrthoDB" id="427795at2759"/>
<keyword evidence="2" id="KW-0677">Repeat</keyword>
<comment type="caution">
    <text evidence="4">The sequence shown here is derived from an EMBL/GenBank/DDBJ whole genome shotgun (WGS) entry which is preliminary data.</text>
</comment>
<evidence type="ECO:0000313" key="5">
    <source>
        <dbReference type="EMBL" id="KRH91875.1"/>
    </source>
</evidence>